<dbReference type="Gene3D" id="1.10.357.10">
    <property type="entry name" value="Tetracycline Repressor, domain 2"/>
    <property type="match status" value="1"/>
</dbReference>
<proteinExistence type="predicted"/>
<dbReference type="KEGG" id="pmes:FX988_04231"/>
<dbReference type="Pfam" id="PF16925">
    <property type="entry name" value="TetR_C_13"/>
    <property type="match status" value="1"/>
</dbReference>
<dbReference type="Proteomes" id="UP000464524">
    <property type="component" value="Chromosome"/>
</dbReference>
<dbReference type="OrthoDB" id="4541465at2"/>
<reference evidence="7 8" key="1">
    <citation type="submission" date="2019-12" db="EMBL/GenBank/DDBJ databases">
        <title>Genome sequencing and assembly of endphytes of Porphyra tenera.</title>
        <authorList>
            <person name="Park J.M."/>
            <person name="Shin R."/>
            <person name="Jo S.H."/>
        </authorList>
    </citation>
    <scope>NUCLEOTIDE SEQUENCE [LARGE SCALE GENOMIC DNA]</scope>
    <source>
        <strain evidence="7 8">GPM4</strain>
    </source>
</reference>
<evidence type="ECO:0000256" key="5">
    <source>
        <dbReference type="SAM" id="MobiDB-lite"/>
    </source>
</evidence>
<dbReference type="EMBL" id="CP047656">
    <property type="protein sequence ID" value="QHJ13950.1"/>
    <property type="molecule type" value="Genomic_DNA"/>
</dbReference>
<accession>A0A857JRW3</accession>
<sequence>MKIPITKPRRGRPPKVARDNPDTKAELIRVGLEHLTEFGFASSGIDTILKKAGVPKGSFYHYFASKEAYGEMLITQYDNYFSSKLDFHLRNEQYAPLMRVENFVNDAAHGMARHDFKRGCLVGNLGQEVDALPVSFRGQLAKVFANWQHKVATCLEEAKARHEIHSAADCHALAEYFWIGWEGAVSRAKLTQSDKPLRLFLQYFLLTLTH</sequence>
<dbReference type="PANTHER" id="PTHR47506">
    <property type="entry name" value="TRANSCRIPTIONAL REGULATORY PROTEIN"/>
    <property type="match status" value="1"/>
</dbReference>
<dbReference type="PROSITE" id="PS50977">
    <property type="entry name" value="HTH_TETR_2"/>
    <property type="match status" value="1"/>
</dbReference>
<gene>
    <name evidence="7" type="ORF">FX988_04231</name>
</gene>
<evidence type="ECO:0000256" key="3">
    <source>
        <dbReference type="ARBA" id="ARBA00023163"/>
    </source>
</evidence>
<dbReference type="PANTHER" id="PTHR47506:SF6">
    <property type="entry name" value="HTH-TYPE TRANSCRIPTIONAL REPRESSOR NEMR"/>
    <property type="match status" value="1"/>
</dbReference>
<dbReference type="InterPro" id="IPR011075">
    <property type="entry name" value="TetR_C"/>
</dbReference>
<dbReference type="InterPro" id="IPR009057">
    <property type="entry name" value="Homeodomain-like_sf"/>
</dbReference>
<dbReference type="InterPro" id="IPR036271">
    <property type="entry name" value="Tet_transcr_reg_TetR-rel_C_sf"/>
</dbReference>
<dbReference type="PRINTS" id="PR00455">
    <property type="entry name" value="HTHTETR"/>
</dbReference>
<organism evidence="7 8">
    <name type="scientific">Paraglaciecola mesophila</name>
    <dbReference type="NCBI Taxonomy" id="197222"/>
    <lineage>
        <taxon>Bacteria</taxon>
        <taxon>Pseudomonadati</taxon>
        <taxon>Pseudomonadota</taxon>
        <taxon>Gammaproteobacteria</taxon>
        <taxon>Alteromonadales</taxon>
        <taxon>Alteromonadaceae</taxon>
        <taxon>Paraglaciecola</taxon>
    </lineage>
</organism>
<dbReference type="GO" id="GO:0003677">
    <property type="term" value="F:DNA binding"/>
    <property type="evidence" value="ECO:0007669"/>
    <property type="project" value="UniProtKB-UniRule"/>
</dbReference>
<dbReference type="AlphaFoldDB" id="A0A857JRW3"/>
<feature type="DNA-binding region" description="H-T-H motif" evidence="4">
    <location>
        <begin position="44"/>
        <end position="63"/>
    </location>
</feature>
<feature type="region of interest" description="Disordered" evidence="5">
    <location>
        <begin position="1"/>
        <end position="20"/>
    </location>
</feature>
<evidence type="ECO:0000313" key="7">
    <source>
        <dbReference type="EMBL" id="QHJ13950.1"/>
    </source>
</evidence>
<name>A0A857JRW3_9ALTE</name>
<keyword evidence="2 4" id="KW-0238">DNA-binding</keyword>
<keyword evidence="8" id="KW-1185">Reference proteome</keyword>
<evidence type="ECO:0000256" key="2">
    <source>
        <dbReference type="ARBA" id="ARBA00023125"/>
    </source>
</evidence>
<keyword evidence="1" id="KW-0805">Transcription regulation</keyword>
<dbReference type="Pfam" id="PF00440">
    <property type="entry name" value="TetR_N"/>
    <property type="match status" value="1"/>
</dbReference>
<keyword evidence="3" id="KW-0804">Transcription</keyword>
<dbReference type="SUPFAM" id="SSF48498">
    <property type="entry name" value="Tetracyclin repressor-like, C-terminal domain"/>
    <property type="match status" value="1"/>
</dbReference>
<evidence type="ECO:0000259" key="6">
    <source>
        <dbReference type="PROSITE" id="PS50977"/>
    </source>
</evidence>
<dbReference type="RefSeq" id="WP_160181995.1">
    <property type="nucleotide sequence ID" value="NZ_CP047656.1"/>
</dbReference>
<evidence type="ECO:0000256" key="4">
    <source>
        <dbReference type="PROSITE-ProRule" id="PRU00335"/>
    </source>
</evidence>
<protein>
    <submittedName>
        <fullName evidence="7">Transcriptional regulator AcuR</fullName>
    </submittedName>
</protein>
<evidence type="ECO:0000256" key="1">
    <source>
        <dbReference type="ARBA" id="ARBA00023015"/>
    </source>
</evidence>
<evidence type="ECO:0000313" key="8">
    <source>
        <dbReference type="Proteomes" id="UP000464524"/>
    </source>
</evidence>
<dbReference type="SUPFAM" id="SSF46689">
    <property type="entry name" value="Homeodomain-like"/>
    <property type="match status" value="1"/>
</dbReference>
<dbReference type="InterPro" id="IPR001647">
    <property type="entry name" value="HTH_TetR"/>
</dbReference>
<feature type="domain" description="HTH tetR-type" evidence="6">
    <location>
        <begin position="21"/>
        <end position="81"/>
    </location>
</feature>